<protein>
    <submittedName>
        <fullName evidence="1">Uncharacterized protein</fullName>
    </submittedName>
</protein>
<reference evidence="1" key="2">
    <citation type="submission" date="2006-01" db="EMBL/GenBank/DDBJ databases">
        <authorList>
            <person name="Genoscope"/>
        </authorList>
    </citation>
    <scope>NUCLEOTIDE SEQUENCE</scope>
</reference>
<dbReference type="EMBL" id="CT573072">
    <property type="protein sequence ID" value="CAJ72715.1"/>
    <property type="molecule type" value="Genomic_DNA"/>
</dbReference>
<name>Q1Q052_KUEST</name>
<reference evidence="1" key="1">
    <citation type="journal article" date="2006" name="Nature">
        <title>Deciphering the evolution and metabolism of an anammox bacterium from a community genome.</title>
        <authorList>
            <person name="Strous M."/>
            <person name="Pelletier E."/>
            <person name="Mangenot S."/>
            <person name="Rattei T."/>
            <person name="Lehner A."/>
            <person name="Taylor M.W."/>
            <person name="Horn M."/>
            <person name="Daims H."/>
            <person name="Bartol-Mavel D."/>
            <person name="Wincker P."/>
            <person name="Barbe V."/>
            <person name="Fonknechten N."/>
            <person name="Vallenet D."/>
            <person name="Segurens B."/>
            <person name="Schenowitz-Truong C."/>
            <person name="Medigue C."/>
            <person name="Collingro A."/>
            <person name="Snel B."/>
            <person name="Dutilh B.E."/>
            <person name="OpDenCamp H.J.M."/>
            <person name="vanDerDrift C."/>
            <person name="Cirpus I."/>
            <person name="vanDePas-Schoonen K.T."/>
            <person name="Harhangi H.R."/>
            <person name="vanNiftrik L."/>
            <person name="Schmid M."/>
            <person name="Keltjens J."/>
            <person name="vanDeVossenberg J."/>
            <person name="Kartal B."/>
            <person name="Meier H."/>
            <person name="Frishman D."/>
            <person name="Huynen M.A."/>
            <person name="Mewes H."/>
            <person name="Weissenbach J."/>
            <person name="Jetten M.S.M."/>
            <person name="Wagner M."/>
            <person name="LePaslier D."/>
        </authorList>
    </citation>
    <scope>NUCLEOTIDE SEQUENCE</scope>
</reference>
<accession>Q1Q052</accession>
<proteinExistence type="predicted"/>
<organism evidence="1">
    <name type="scientific">Kuenenia stuttgartiensis</name>
    <dbReference type="NCBI Taxonomy" id="174633"/>
    <lineage>
        <taxon>Bacteria</taxon>
        <taxon>Pseudomonadati</taxon>
        <taxon>Planctomycetota</taxon>
        <taxon>Candidatus Brocadiia</taxon>
        <taxon>Candidatus Brocadiales</taxon>
        <taxon>Candidatus Brocadiaceae</taxon>
        <taxon>Candidatus Kuenenia</taxon>
    </lineage>
</organism>
<gene>
    <name evidence="1" type="ORF">kustd1970</name>
</gene>
<dbReference type="AlphaFoldDB" id="Q1Q052"/>
<sequence>MNSIGLLHFQMIKNKKSVAWKLIIQKRNKPGNLWFQPLFTFATETLSRRMFSTYIIFSKPWGNEKILNEIFLGTNLII</sequence>
<evidence type="ECO:0000313" key="1">
    <source>
        <dbReference type="EMBL" id="CAJ72715.1"/>
    </source>
</evidence>